<sequence>MKNILYVVFTVILMTSCHKGIFISVLNKTNSVTTVRCYYGKMLFADTIYLEPNDSFLLRHYMTPFISWKKIPDRFISYMDSVTIQTNESMVVYRTKEDIYNLLINGKDTTSCIKFRIIFPLLSE</sequence>
<comment type="caution">
    <text evidence="1">The sequence shown here is derived from an EMBL/GenBank/DDBJ whole genome shotgun (WGS) entry which is preliminary data.</text>
</comment>
<name>A0A3L8A5D2_9BACE</name>
<gene>
    <name evidence="1" type="ORF">D7Y07_20190</name>
</gene>
<accession>A0A3L8A5D2</accession>
<organism evidence="1 2">
    <name type="scientific">Bacteroides acidifaciens</name>
    <dbReference type="NCBI Taxonomy" id="85831"/>
    <lineage>
        <taxon>Bacteria</taxon>
        <taxon>Pseudomonadati</taxon>
        <taxon>Bacteroidota</taxon>
        <taxon>Bacteroidia</taxon>
        <taxon>Bacteroidales</taxon>
        <taxon>Bacteroidaceae</taxon>
        <taxon>Bacteroides</taxon>
    </lineage>
</organism>
<evidence type="ECO:0000313" key="2">
    <source>
        <dbReference type="Proteomes" id="UP000267159"/>
    </source>
</evidence>
<proteinExistence type="predicted"/>
<dbReference type="EMBL" id="RAZM01000137">
    <property type="protein sequence ID" value="RLT78272.1"/>
    <property type="molecule type" value="Genomic_DNA"/>
</dbReference>
<evidence type="ECO:0000313" key="1">
    <source>
        <dbReference type="EMBL" id="RLT78272.1"/>
    </source>
</evidence>
<reference evidence="1 2" key="1">
    <citation type="submission" date="2018-09" db="EMBL/GenBank/DDBJ databases">
        <title>Murine metabolic-syndrome-specific gut microbial biobank.</title>
        <authorList>
            <person name="Liu C."/>
        </authorList>
    </citation>
    <scope>NUCLEOTIDE SEQUENCE [LARGE SCALE GENOMIC DNA]</scope>
    <source>
        <strain evidence="1 2">0.1X-D8-26</strain>
    </source>
</reference>
<dbReference type="Proteomes" id="UP000267159">
    <property type="component" value="Unassembled WGS sequence"/>
</dbReference>
<dbReference type="AlphaFoldDB" id="A0A3L8A5D2"/>
<protein>
    <submittedName>
        <fullName evidence="1">Uncharacterized protein</fullName>
    </submittedName>
</protein>
<dbReference type="PROSITE" id="PS51257">
    <property type="entry name" value="PROKAR_LIPOPROTEIN"/>
    <property type="match status" value="1"/>
</dbReference>